<protein>
    <recommendedName>
        <fullName evidence="3">Integrase zinc-binding domain-containing protein</fullName>
    </recommendedName>
</protein>
<dbReference type="OrthoDB" id="2499658at2759"/>
<accession>A0A367J734</accession>
<reference evidence="1 2" key="1">
    <citation type="journal article" date="2018" name="G3 (Bethesda)">
        <title>Phylogenetic and Phylogenomic Definition of Rhizopus Species.</title>
        <authorList>
            <person name="Gryganskyi A.P."/>
            <person name="Golan J."/>
            <person name="Dolatabadi S."/>
            <person name="Mondo S."/>
            <person name="Robb S."/>
            <person name="Idnurm A."/>
            <person name="Muszewska A."/>
            <person name="Steczkiewicz K."/>
            <person name="Masonjones S."/>
            <person name="Liao H.L."/>
            <person name="Gajdeczka M.T."/>
            <person name="Anike F."/>
            <person name="Vuek A."/>
            <person name="Anishchenko I.M."/>
            <person name="Voigt K."/>
            <person name="de Hoog G.S."/>
            <person name="Smith M.E."/>
            <person name="Heitman J."/>
            <person name="Vilgalys R."/>
            <person name="Stajich J.E."/>
        </authorList>
    </citation>
    <scope>NUCLEOTIDE SEQUENCE [LARGE SCALE GENOMIC DNA]</scope>
    <source>
        <strain evidence="1 2">LSU 92-RS-03</strain>
    </source>
</reference>
<dbReference type="STRING" id="4846.A0A367J734"/>
<keyword evidence="2" id="KW-1185">Reference proteome</keyword>
<organism evidence="1 2">
    <name type="scientific">Rhizopus stolonifer</name>
    <name type="common">Rhizopus nigricans</name>
    <dbReference type="NCBI Taxonomy" id="4846"/>
    <lineage>
        <taxon>Eukaryota</taxon>
        <taxon>Fungi</taxon>
        <taxon>Fungi incertae sedis</taxon>
        <taxon>Mucoromycota</taxon>
        <taxon>Mucoromycotina</taxon>
        <taxon>Mucoromycetes</taxon>
        <taxon>Mucorales</taxon>
        <taxon>Mucorineae</taxon>
        <taxon>Rhizopodaceae</taxon>
        <taxon>Rhizopus</taxon>
    </lineage>
</organism>
<dbReference type="EMBL" id="PJQM01004092">
    <property type="protein sequence ID" value="RCH85764.1"/>
    <property type="molecule type" value="Genomic_DNA"/>
</dbReference>
<name>A0A367J734_RHIST</name>
<evidence type="ECO:0008006" key="3">
    <source>
        <dbReference type="Google" id="ProtNLM"/>
    </source>
</evidence>
<proteinExistence type="predicted"/>
<gene>
    <name evidence="1" type="ORF">CU098_008836</name>
</gene>
<comment type="caution">
    <text evidence="1">The sequence shown here is derived from an EMBL/GenBank/DDBJ whole genome shotgun (WGS) entry which is preliminary data.</text>
</comment>
<evidence type="ECO:0000313" key="1">
    <source>
        <dbReference type="EMBL" id="RCH85764.1"/>
    </source>
</evidence>
<dbReference type="AlphaFoldDB" id="A0A367J734"/>
<sequence length="182" mass="21294">MISNNCYKQQESYYSPYNSNVMLESKQTAHSMETPDPSYCSGYPLTHVNDHGQYPSHQEFEEIVQDYLQNLSSKKRDKALIDQKRYRMVLQVLKDPRNTSLSTAQFRFWVKKMFRLTAKHVVCHDGKPVATREQIYSILVRAHREVHHGGRDKTSTLVFLDTQRIDCTVCSALSILYITKKW</sequence>
<evidence type="ECO:0000313" key="2">
    <source>
        <dbReference type="Proteomes" id="UP000253551"/>
    </source>
</evidence>
<dbReference type="Proteomes" id="UP000253551">
    <property type="component" value="Unassembled WGS sequence"/>
</dbReference>